<dbReference type="RefSeq" id="WP_053130015.1">
    <property type="nucleotide sequence ID" value="NZ_CP027706.1"/>
</dbReference>
<dbReference type="Pfam" id="PF00196">
    <property type="entry name" value="GerE"/>
    <property type="match status" value="1"/>
</dbReference>
<evidence type="ECO:0000256" key="2">
    <source>
        <dbReference type="ARBA" id="ARBA00023125"/>
    </source>
</evidence>
<reference evidence="5" key="1">
    <citation type="submission" date="2021-06" db="EMBL/GenBank/DDBJ databases">
        <title>Updating the genus Pseudomonas: Description of 43 new species and partition of the Pseudomonas putida group.</title>
        <authorList>
            <person name="Girard L."/>
            <person name="Lood C."/>
            <person name="Vandamme P."/>
            <person name="Rokni-Zadeh H."/>
            <person name="van Noort V."/>
            <person name="Hofte M."/>
            <person name="Lavigne R."/>
            <person name="De Mot R."/>
        </authorList>
    </citation>
    <scope>NUCLEOTIDE SEQUENCE</scope>
    <source>
        <strain evidence="5">CMR12a</strain>
    </source>
</reference>
<dbReference type="Proteomes" id="UP000693952">
    <property type="component" value="Chromosome"/>
</dbReference>
<proteinExistence type="predicted"/>
<dbReference type="InterPro" id="IPR011990">
    <property type="entry name" value="TPR-like_helical_dom_sf"/>
</dbReference>
<dbReference type="PRINTS" id="PR00038">
    <property type="entry name" value="HTHLUXR"/>
</dbReference>
<evidence type="ECO:0000256" key="1">
    <source>
        <dbReference type="ARBA" id="ARBA00023015"/>
    </source>
</evidence>
<dbReference type="Pfam" id="PF25873">
    <property type="entry name" value="WHD_MalT"/>
    <property type="match status" value="1"/>
</dbReference>
<evidence type="ECO:0000259" key="4">
    <source>
        <dbReference type="PROSITE" id="PS50043"/>
    </source>
</evidence>
<gene>
    <name evidence="5" type="ORF">KSS89_24530</name>
</gene>
<dbReference type="SUPFAM" id="SSF46894">
    <property type="entry name" value="C-terminal effector domain of the bipartite response regulators"/>
    <property type="match status" value="1"/>
</dbReference>
<name>A0ABX8MJ77_9PSED</name>
<dbReference type="PROSITE" id="PS50043">
    <property type="entry name" value="HTH_LUXR_2"/>
    <property type="match status" value="1"/>
</dbReference>
<feature type="domain" description="HTH luxR-type" evidence="4">
    <location>
        <begin position="800"/>
        <end position="865"/>
    </location>
</feature>
<dbReference type="InterPro" id="IPR027417">
    <property type="entry name" value="P-loop_NTPase"/>
</dbReference>
<organism evidence="5 6">
    <name type="scientific">Pseudomonas sessilinigenes</name>
    <dbReference type="NCBI Taxonomy" id="658629"/>
    <lineage>
        <taxon>Bacteria</taxon>
        <taxon>Pseudomonadati</taxon>
        <taxon>Pseudomonadota</taxon>
        <taxon>Gammaproteobacteria</taxon>
        <taxon>Pseudomonadales</taxon>
        <taxon>Pseudomonadaceae</taxon>
        <taxon>Pseudomonas</taxon>
    </lineage>
</organism>
<sequence>MKIGLPSSVDLPVNFIPRHLYDGLLSTLTTHRLTLLCAPAGYGKSTALAYCMQHIHRANAQGIWVSAEQWPGVGSDTLLQTLCRQFPGIAATPESLLARLLDLKAPLVIFIDSYEYKESCPGTALLERVLRLNQPRLHIAVACRHQPAVKLSLLEMRGQLHRIDSAQLSFSAEETTLVLGPELPGSQREDLYQRTEGWPLAVNLCGLLARDKKRAARLVSFSGRDQGLRLFFEEQVLAHLDLQRQVFLGAFAVLGKGCGELCDVALQRQDSQRELEGLYQAGAFLEACDRNLNEYRLHPLFREFLLEKHSPELHPRKLLVRATRWAIRNQRYRLAADYARASGEPRVARLVISKTSETLVRNLGELPTIVGWTRDLQVGPVFELNELVYWSTWSLAFSYCWEQAHERICQLARAVRDNVGLSPLERRRYMSRLEALEVALAIFQDRTVGVIECSARWLERYQDADTFDIAVIASAQMIARRLDADCKGAANAGSRAISAIQRSDSVYGKIWVNLLNALYQLEFGDYNRARLLLNEQFYLATREIGEHSAILSTCALLLSRVAYEHNDLDEAADYVEIGYRHIRDHGLIESALAGVTVRARLAARSSLGEALQIFDDAQVISAVYPPRLESSLHQQRIELLLDHGRTNEALIVADALEQLMAEQTHQDTRLVPRLYQVYIELLLNCAREQWLKARTDYEHLLAEPALALQPLLHCRVLIIKASLLAKAESPVEANKVLCVALRVAREHNLYRVFLDLNRFSSPTLQWLCNSKQQQLPSTERELFVRLCDALQLTAHPRAQAPHLAEPLSRREMELLAMLESGLTYQQIADQLFISLATVKWHVYNIYGKLGVKNRSGALVAARHLQLLDQGT</sequence>
<keyword evidence="3" id="KW-0804">Transcription</keyword>
<dbReference type="PANTHER" id="PTHR44688:SF16">
    <property type="entry name" value="DNA-BINDING TRANSCRIPTIONAL ACTIVATOR DEVR_DOSR"/>
    <property type="match status" value="1"/>
</dbReference>
<dbReference type="Gene3D" id="1.25.40.10">
    <property type="entry name" value="Tetratricopeptide repeat domain"/>
    <property type="match status" value="1"/>
</dbReference>
<dbReference type="InterPro" id="IPR000792">
    <property type="entry name" value="Tscrpt_reg_LuxR_C"/>
</dbReference>
<accession>A0ABX8MJ77</accession>
<dbReference type="InterPro" id="IPR016032">
    <property type="entry name" value="Sig_transdc_resp-reg_C-effctor"/>
</dbReference>
<dbReference type="SUPFAM" id="SSF52540">
    <property type="entry name" value="P-loop containing nucleoside triphosphate hydrolases"/>
    <property type="match status" value="1"/>
</dbReference>
<keyword evidence="1" id="KW-0805">Transcription regulation</keyword>
<dbReference type="InterPro" id="IPR059106">
    <property type="entry name" value="WHD_MalT"/>
</dbReference>
<dbReference type="SMART" id="SM00421">
    <property type="entry name" value="HTH_LUXR"/>
    <property type="match status" value="1"/>
</dbReference>
<dbReference type="EMBL" id="CP077074">
    <property type="protein sequence ID" value="QXH39366.1"/>
    <property type="molecule type" value="Genomic_DNA"/>
</dbReference>
<evidence type="ECO:0000313" key="5">
    <source>
        <dbReference type="EMBL" id="QXH39366.1"/>
    </source>
</evidence>
<protein>
    <submittedName>
        <fullName evidence="5">LuxR C-terminal-related transcriptional regulator</fullName>
    </submittedName>
</protein>
<evidence type="ECO:0000256" key="3">
    <source>
        <dbReference type="ARBA" id="ARBA00023163"/>
    </source>
</evidence>
<dbReference type="PROSITE" id="PS00622">
    <property type="entry name" value="HTH_LUXR_1"/>
    <property type="match status" value="1"/>
</dbReference>
<dbReference type="PANTHER" id="PTHR44688">
    <property type="entry name" value="DNA-BINDING TRANSCRIPTIONAL ACTIVATOR DEVR_DOSR"/>
    <property type="match status" value="1"/>
</dbReference>
<dbReference type="CDD" id="cd06170">
    <property type="entry name" value="LuxR_C_like"/>
    <property type="match status" value="1"/>
</dbReference>
<dbReference type="Gene3D" id="1.10.10.10">
    <property type="entry name" value="Winged helix-like DNA-binding domain superfamily/Winged helix DNA-binding domain"/>
    <property type="match status" value="1"/>
</dbReference>
<keyword evidence="2" id="KW-0238">DNA-binding</keyword>
<keyword evidence="6" id="KW-1185">Reference proteome</keyword>
<dbReference type="InterPro" id="IPR036388">
    <property type="entry name" value="WH-like_DNA-bd_sf"/>
</dbReference>
<evidence type="ECO:0000313" key="6">
    <source>
        <dbReference type="Proteomes" id="UP000693952"/>
    </source>
</evidence>